<keyword evidence="1" id="KW-0472">Membrane</keyword>
<dbReference type="HOGENOM" id="CLU_1523111_0_0_7"/>
<keyword evidence="3" id="KW-1185">Reference proteome</keyword>
<name>I0EP00_HELC0</name>
<dbReference type="PATRIC" id="fig|182217.3.peg.1491"/>
<accession>I0EP00</accession>
<reference evidence="3" key="1">
    <citation type="submission" date="2012-04" db="EMBL/GenBank/DDBJ databases">
        <title>Complete genome sequence of Helicobacter cetorum strain MIT 00-7128.</title>
        <authorList>
            <person name="Kersulyte D."/>
            <person name="Berg D.E."/>
        </authorList>
    </citation>
    <scope>NUCLEOTIDE SEQUENCE [LARGE SCALE GENOMIC DNA]</scope>
    <source>
        <strain evidence="3">MIT 00-7128</strain>
    </source>
</reference>
<keyword evidence="1" id="KW-1133">Transmembrane helix</keyword>
<dbReference type="KEGG" id="hce:HCW_07055"/>
<organism evidence="2 3">
    <name type="scientific">Helicobacter cetorum (strain ATCC BAA-429 / MIT 00-7128)</name>
    <dbReference type="NCBI Taxonomy" id="182217"/>
    <lineage>
        <taxon>Bacteria</taxon>
        <taxon>Pseudomonadati</taxon>
        <taxon>Campylobacterota</taxon>
        <taxon>Epsilonproteobacteria</taxon>
        <taxon>Campylobacterales</taxon>
        <taxon>Helicobacteraceae</taxon>
        <taxon>Helicobacter</taxon>
    </lineage>
</organism>
<feature type="transmembrane region" description="Helical" evidence="1">
    <location>
        <begin position="12"/>
        <end position="33"/>
    </location>
</feature>
<dbReference type="RefSeq" id="WP_014661536.1">
    <property type="nucleotide sequence ID" value="NC_017737.1"/>
</dbReference>
<dbReference type="Proteomes" id="UP000005010">
    <property type="component" value="Chromosome"/>
</dbReference>
<sequence length="174" mass="19873">MPSQKYSLKRFLSVYIVSTLLLALVLLGLFASYEKTILLENTKIRMQYTANRIAQEIIELDANHTPNALQNLEETFKDTPFVLIDTQNHIKFSNVGAFVMTSSSKDPIQAPQFITKKHGLYFIDSMPKGRLGISSVMIVENEPNLNALYKMIGLIFFSTCLFVALIARWLYKMR</sequence>
<evidence type="ECO:0000313" key="3">
    <source>
        <dbReference type="Proteomes" id="UP000005010"/>
    </source>
</evidence>
<feature type="transmembrane region" description="Helical" evidence="1">
    <location>
        <begin position="147"/>
        <end position="171"/>
    </location>
</feature>
<evidence type="ECO:0000313" key="2">
    <source>
        <dbReference type="EMBL" id="AFI04669.1"/>
    </source>
</evidence>
<dbReference type="STRING" id="182217.HCW_07055"/>
<evidence type="ECO:0000256" key="1">
    <source>
        <dbReference type="SAM" id="Phobius"/>
    </source>
</evidence>
<dbReference type="AlphaFoldDB" id="I0EP00"/>
<evidence type="ECO:0008006" key="4">
    <source>
        <dbReference type="Google" id="ProtNLM"/>
    </source>
</evidence>
<protein>
    <recommendedName>
        <fullName evidence="4">Signal-transducing protein, histidine kinase</fullName>
    </recommendedName>
</protein>
<proteinExistence type="predicted"/>
<gene>
    <name evidence="2" type="ordered locus">HCW_07055</name>
</gene>
<keyword evidence="1" id="KW-0812">Transmembrane</keyword>
<dbReference type="EMBL" id="CP003479">
    <property type="protein sequence ID" value="AFI04669.1"/>
    <property type="molecule type" value="Genomic_DNA"/>
</dbReference>